<dbReference type="InterPro" id="IPR001647">
    <property type="entry name" value="HTH_TetR"/>
</dbReference>
<dbReference type="SUPFAM" id="SSF46689">
    <property type="entry name" value="Homeodomain-like"/>
    <property type="match status" value="1"/>
</dbReference>
<evidence type="ECO:0000313" key="5">
    <source>
        <dbReference type="Proteomes" id="UP001597237"/>
    </source>
</evidence>
<evidence type="ECO:0000256" key="1">
    <source>
        <dbReference type="ARBA" id="ARBA00023125"/>
    </source>
</evidence>
<gene>
    <name evidence="4" type="ORF">ACFSC0_15175</name>
</gene>
<feature type="domain" description="HTH tetR-type" evidence="3">
    <location>
        <begin position="18"/>
        <end position="78"/>
    </location>
</feature>
<reference evidence="5" key="1">
    <citation type="journal article" date="2019" name="Int. J. Syst. Evol. Microbiol.">
        <title>The Global Catalogue of Microorganisms (GCM) 10K type strain sequencing project: providing services to taxonomists for standard genome sequencing and annotation.</title>
        <authorList>
            <consortium name="The Broad Institute Genomics Platform"/>
            <consortium name="The Broad Institute Genome Sequencing Center for Infectious Disease"/>
            <person name="Wu L."/>
            <person name="Ma J."/>
        </authorList>
    </citation>
    <scope>NUCLEOTIDE SEQUENCE [LARGE SCALE GENOMIC DNA]</scope>
    <source>
        <strain evidence="5">DFY28</strain>
    </source>
</reference>
<dbReference type="EMBL" id="JBHUEY010000006">
    <property type="protein sequence ID" value="MFD1784744.1"/>
    <property type="molecule type" value="Genomic_DNA"/>
</dbReference>
<accession>A0ABW4N434</accession>
<dbReference type="RefSeq" id="WP_377280883.1">
    <property type="nucleotide sequence ID" value="NZ_JBHRSI010000002.1"/>
</dbReference>
<dbReference type="Gene3D" id="1.10.357.10">
    <property type="entry name" value="Tetracycline Repressor, domain 2"/>
    <property type="match status" value="1"/>
</dbReference>
<dbReference type="Pfam" id="PF00440">
    <property type="entry name" value="TetR_N"/>
    <property type="match status" value="1"/>
</dbReference>
<feature type="DNA-binding region" description="H-T-H motif" evidence="2">
    <location>
        <begin position="41"/>
        <end position="60"/>
    </location>
</feature>
<dbReference type="InterPro" id="IPR009057">
    <property type="entry name" value="Homeodomain-like_sf"/>
</dbReference>
<dbReference type="PROSITE" id="PS50977">
    <property type="entry name" value="HTH_TETR_2"/>
    <property type="match status" value="1"/>
</dbReference>
<evidence type="ECO:0000256" key="2">
    <source>
        <dbReference type="PROSITE-ProRule" id="PRU00335"/>
    </source>
</evidence>
<dbReference type="Proteomes" id="UP001597237">
    <property type="component" value="Unassembled WGS sequence"/>
</dbReference>
<dbReference type="PANTHER" id="PTHR30055:SF201">
    <property type="entry name" value="TRANSCRIPTIONAL REGULATORY PROTEIN"/>
    <property type="match status" value="1"/>
</dbReference>
<proteinExistence type="predicted"/>
<evidence type="ECO:0000313" key="4">
    <source>
        <dbReference type="EMBL" id="MFD1784744.1"/>
    </source>
</evidence>
<comment type="caution">
    <text evidence="4">The sequence shown here is derived from an EMBL/GenBank/DDBJ whole genome shotgun (WGS) entry which is preliminary data.</text>
</comment>
<keyword evidence="5" id="KW-1185">Reference proteome</keyword>
<dbReference type="PRINTS" id="PR00455">
    <property type="entry name" value="HTHTETR"/>
</dbReference>
<dbReference type="InterPro" id="IPR050109">
    <property type="entry name" value="HTH-type_TetR-like_transc_reg"/>
</dbReference>
<evidence type="ECO:0000259" key="3">
    <source>
        <dbReference type="PROSITE" id="PS50977"/>
    </source>
</evidence>
<organism evidence="4 5">
    <name type="scientific">Phenylobacterium terrae</name>
    <dbReference type="NCBI Taxonomy" id="2665495"/>
    <lineage>
        <taxon>Bacteria</taxon>
        <taxon>Pseudomonadati</taxon>
        <taxon>Pseudomonadota</taxon>
        <taxon>Alphaproteobacteria</taxon>
        <taxon>Caulobacterales</taxon>
        <taxon>Caulobacteraceae</taxon>
        <taxon>Phenylobacterium</taxon>
    </lineage>
</organism>
<keyword evidence="1 2" id="KW-0238">DNA-binding</keyword>
<name>A0ABW4N434_9CAUL</name>
<dbReference type="PANTHER" id="PTHR30055">
    <property type="entry name" value="HTH-TYPE TRANSCRIPTIONAL REGULATOR RUTR"/>
    <property type="match status" value="1"/>
</dbReference>
<protein>
    <submittedName>
        <fullName evidence="4">TetR/AcrR family transcriptional regulator</fullName>
    </submittedName>
</protein>
<sequence length="179" mass="19258">MAAAQRNQRRAPSQARAQATCAAILEATTRILEELGEPALTTNRIAERAGVSIGTLYQYYPNKQAILVAIGRRENARMDGIAAELMAAGVSERRARIRAYVRALSDRPATRRAVLKAMLESESADVLWPSGPEAVDAFVMSRAVIGAVRAAVLEGSPYLTQPVFEDALVKLVGALQAQP</sequence>